<gene>
    <name evidence="1" type="ordered locus">Pisl_0163</name>
</gene>
<sequence length="175" mass="19920">MLGLIRYFWQDLMPPLPDGWRPVLKRYVERWPKPLTPYAVAKEVELSTSAVYRAVYALAKNRLILPAGRGYQATVKGAIALLVEEEDPRWLDAVRKIWGIGIDDTTATFYLAALGAAIRKLGFTIREAYICNWVASQAYIITQLDRLRLPSAVEETIKPLLKFPEGTHHSCSRYK</sequence>
<dbReference type="InterPro" id="IPR036390">
    <property type="entry name" value="WH_DNA-bd_sf"/>
</dbReference>
<proteinExistence type="predicted"/>
<dbReference type="AlphaFoldDB" id="A1RQW3"/>
<evidence type="ECO:0000313" key="1">
    <source>
        <dbReference type="EMBL" id="ABL87345.1"/>
    </source>
</evidence>
<keyword evidence="2" id="KW-1185">Reference proteome</keyword>
<organism evidence="1 2">
    <name type="scientific">Pyrobaculum islandicum (strain DSM 4184 / JCM 9189 / GEO3)</name>
    <dbReference type="NCBI Taxonomy" id="384616"/>
    <lineage>
        <taxon>Archaea</taxon>
        <taxon>Thermoproteota</taxon>
        <taxon>Thermoprotei</taxon>
        <taxon>Thermoproteales</taxon>
        <taxon>Thermoproteaceae</taxon>
        <taxon>Pyrobaculum</taxon>
    </lineage>
</organism>
<dbReference type="GeneID" id="4618010"/>
<dbReference type="SUPFAM" id="SSF46785">
    <property type="entry name" value="Winged helix' DNA-binding domain"/>
    <property type="match status" value="1"/>
</dbReference>
<dbReference type="eggNOG" id="arCOG04037">
    <property type="taxonomic scope" value="Archaea"/>
</dbReference>
<name>A1RQW3_PYRIL</name>
<dbReference type="EMBL" id="CP000504">
    <property type="protein sequence ID" value="ABL87345.1"/>
    <property type="molecule type" value="Genomic_DNA"/>
</dbReference>
<dbReference type="STRING" id="384616.Pisl_0163"/>
<protein>
    <submittedName>
        <fullName evidence="1">Uncharacterized protein</fullName>
    </submittedName>
</protein>
<accession>A1RQW3</accession>
<reference evidence="1" key="1">
    <citation type="submission" date="2006-12" db="EMBL/GenBank/DDBJ databases">
        <title>Complete sequence of Pyrobaculum islandicum DSM 4184.</title>
        <authorList>
            <person name="Copeland A."/>
            <person name="Lucas S."/>
            <person name="Lapidus A."/>
            <person name="Barry K."/>
            <person name="Detter J.C."/>
            <person name="Glavina del Rio T."/>
            <person name="Dalin E."/>
            <person name="Tice H."/>
            <person name="Pitluck S."/>
            <person name="Meincke L."/>
            <person name="Brettin T."/>
            <person name="Bruce D."/>
            <person name="Han C."/>
            <person name="Tapia R."/>
            <person name="Gilna P."/>
            <person name="Schmutz J."/>
            <person name="Larimer F."/>
            <person name="Land M."/>
            <person name="Hauser L."/>
            <person name="Kyrpides N."/>
            <person name="Mikhailova N."/>
            <person name="Cozen A.E."/>
            <person name="Fitz-Gibbon S.T."/>
            <person name="House C.H."/>
            <person name="Saltikov C."/>
            <person name="Lowe T."/>
            <person name="Richardson P."/>
        </authorList>
    </citation>
    <scope>NUCLEOTIDE SEQUENCE [LARGE SCALE GENOMIC DNA]</scope>
    <source>
        <strain evidence="1">DSM 4184</strain>
    </source>
</reference>
<evidence type="ECO:0000313" key="2">
    <source>
        <dbReference type="Proteomes" id="UP000002595"/>
    </source>
</evidence>
<dbReference type="KEGG" id="pis:Pisl_0163"/>
<dbReference type="Proteomes" id="UP000002595">
    <property type="component" value="Chromosome"/>
</dbReference>
<dbReference type="OrthoDB" id="373177at2157"/>
<dbReference type="RefSeq" id="WP_011761922.1">
    <property type="nucleotide sequence ID" value="NC_008701.1"/>
</dbReference>
<dbReference type="HOGENOM" id="CLU_1399808_0_0_2"/>